<reference evidence="2" key="1">
    <citation type="journal article" date="2014" name="Science">
        <title>Ancient hybridizations among the ancestral genomes of bread wheat.</title>
        <authorList>
            <consortium name="International Wheat Genome Sequencing Consortium,"/>
            <person name="Marcussen T."/>
            <person name="Sandve S.R."/>
            <person name="Heier L."/>
            <person name="Spannagl M."/>
            <person name="Pfeifer M."/>
            <person name="Jakobsen K.S."/>
            <person name="Wulff B.B."/>
            <person name="Steuernagel B."/>
            <person name="Mayer K.F."/>
            <person name="Olsen O.A."/>
        </authorList>
    </citation>
    <scope>NUCLEOTIDE SEQUENCE [LARGE SCALE GENOMIC DNA]</scope>
    <source>
        <strain evidence="2">cv. AL8/78</strain>
    </source>
</reference>
<name>A0A453PD67_AEGTS</name>
<protein>
    <submittedName>
        <fullName evidence="1">Uncharacterized protein</fullName>
    </submittedName>
</protein>
<organism evidence="1 2">
    <name type="scientific">Aegilops tauschii subsp. strangulata</name>
    <name type="common">Goatgrass</name>
    <dbReference type="NCBI Taxonomy" id="200361"/>
    <lineage>
        <taxon>Eukaryota</taxon>
        <taxon>Viridiplantae</taxon>
        <taxon>Streptophyta</taxon>
        <taxon>Embryophyta</taxon>
        <taxon>Tracheophyta</taxon>
        <taxon>Spermatophyta</taxon>
        <taxon>Magnoliopsida</taxon>
        <taxon>Liliopsida</taxon>
        <taxon>Poales</taxon>
        <taxon>Poaceae</taxon>
        <taxon>BOP clade</taxon>
        <taxon>Pooideae</taxon>
        <taxon>Triticodae</taxon>
        <taxon>Triticeae</taxon>
        <taxon>Triticinae</taxon>
        <taxon>Aegilops</taxon>
    </lineage>
</organism>
<dbReference type="EnsemblPlants" id="AET6Gv20690000.1">
    <property type="protein sequence ID" value="AET6Gv20690000.1"/>
    <property type="gene ID" value="AET6Gv20690000"/>
</dbReference>
<dbReference type="Gramene" id="AET6Gv20690000.1">
    <property type="protein sequence ID" value="AET6Gv20690000.1"/>
    <property type="gene ID" value="AET6Gv20690000"/>
</dbReference>
<dbReference type="Proteomes" id="UP000015105">
    <property type="component" value="Chromosome 6D"/>
</dbReference>
<reference evidence="1" key="4">
    <citation type="submission" date="2019-03" db="UniProtKB">
        <authorList>
            <consortium name="EnsemblPlants"/>
        </authorList>
    </citation>
    <scope>IDENTIFICATION</scope>
</reference>
<sequence>PLRFVHHGGLKEVISSWWTADATLSALRLINSTADIYVNMMIENHQSVGDIYIYLLSMLSQAWVHFPSVYAMSGPSI</sequence>
<reference evidence="1" key="3">
    <citation type="journal article" date="2017" name="Nature">
        <title>Genome sequence of the progenitor of the wheat D genome Aegilops tauschii.</title>
        <authorList>
            <person name="Luo M.C."/>
            <person name="Gu Y.Q."/>
            <person name="Puiu D."/>
            <person name="Wang H."/>
            <person name="Twardziok S.O."/>
            <person name="Deal K.R."/>
            <person name="Huo N."/>
            <person name="Zhu T."/>
            <person name="Wang L."/>
            <person name="Wang Y."/>
            <person name="McGuire P.E."/>
            <person name="Liu S."/>
            <person name="Long H."/>
            <person name="Ramasamy R.K."/>
            <person name="Rodriguez J.C."/>
            <person name="Van S.L."/>
            <person name="Yuan L."/>
            <person name="Wang Z."/>
            <person name="Xia Z."/>
            <person name="Xiao L."/>
            <person name="Anderson O.D."/>
            <person name="Ouyang S."/>
            <person name="Liang Y."/>
            <person name="Zimin A.V."/>
            <person name="Pertea G."/>
            <person name="Qi P."/>
            <person name="Bennetzen J.L."/>
            <person name="Dai X."/>
            <person name="Dawson M.W."/>
            <person name="Muller H.G."/>
            <person name="Kugler K."/>
            <person name="Rivarola-Duarte L."/>
            <person name="Spannagl M."/>
            <person name="Mayer K.F.X."/>
            <person name="Lu F.H."/>
            <person name="Bevan M.W."/>
            <person name="Leroy P."/>
            <person name="Li P."/>
            <person name="You F.M."/>
            <person name="Sun Q."/>
            <person name="Liu Z."/>
            <person name="Lyons E."/>
            <person name="Wicker T."/>
            <person name="Salzberg S.L."/>
            <person name="Devos K.M."/>
            <person name="Dvorak J."/>
        </authorList>
    </citation>
    <scope>NUCLEOTIDE SEQUENCE [LARGE SCALE GENOMIC DNA]</scope>
    <source>
        <strain evidence="1">cv. AL8/78</strain>
    </source>
</reference>
<reference evidence="2" key="2">
    <citation type="journal article" date="2017" name="Nat. Plants">
        <title>The Aegilops tauschii genome reveals multiple impacts of transposons.</title>
        <authorList>
            <person name="Zhao G."/>
            <person name="Zou C."/>
            <person name="Li K."/>
            <person name="Wang K."/>
            <person name="Li T."/>
            <person name="Gao L."/>
            <person name="Zhang X."/>
            <person name="Wang H."/>
            <person name="Yang Z."/>
            <person name="Liu X."/>
            <person name="Jiang W."/>
            <person name="Mao L."/>
            <person name="Kong X."/>
            <person name="Jiao Y."/>
            <person name="Jia J."/>
        </authorList>
    </citation>
    <scope>NUCLEOTIDE SEQUENCE [LARGE SCALE GENOMIC DNA]</scope>
    <source>
        <strain evidence="2">cv. AL8/78</strain>
    </source>
</reference>
<dbReference type="AlphaFoldDB" id="A0A453PD67"/>
<keyword evidence="2" id="KW-1185">Reference proteome</keyword>
<evidence type="ECO:0000313" key="2">
    <source>
        <dbReference type="Proteomes" id="UP000015105"/>
    </source>
</evidence>
<evidence type="ECO:0000313" key="1">
    <source>
        <dbReference type="EnsemblPlants" id="AET6Gv20690000.1"/>
    </source>
</evidence>
<reference evidence="1" key="5">
    <citation type="journal article" date="2021" name="G3 (Bethesda)">
        <title>Aegilops tauschii genome assembly Aet v5.0 features greater sequence contiguity and improved annotation.</title>
        <authorList>
            <person name="Wang L."/>
            <person name="Zhu T."/>
            <person name="Rodriguez J.C."/>
            <person name="Deal K.R."/>
            <person name="Dubcovsky J."/>
            <person name="McGuire P.E."/>
            <person name="Lux T."/>
            <person name="Spannagl M."/>
            <person name="Mayer K.F.X."/>
            <person name="Baldrich P."/>
            <person name="Meyers B.C."/>
            <person name="Huo N."/>
            <person name="Gu Y.Q."/>
            <person name="Zhou H."/>
            <person name="Devos K.M."/>
            <person name="Bennetzen J.L."/>
            <person name="Unver T."/>
            <person name="Budak H."/>
            <person name="Gulick P.J."/>
            <person name="Galiba G."/>
            <person name="Kalapos B."/>
            <person name="Nelson D.R."/>
            <person name="Li P."/>
            <person name="You F.M."/>
            <person name="Luo M.C."/>
            <person name="Dvorak J."/>
        </authorList>
    </citation>
    <scope>NUCLEOTIDE SEQUENCE [LARGE SCALE GENOMIC DNA]</scope>
    <source>
        <strain evidence="1">cv. AL8/78</strain>
    </source>
</reference>
<proteinExistence type="predicted"/>
<accession>A0A453PD67</accession>